<organism evidence="3 4">
    <name type="scientific">Hevea brasiliensis</name>
    <name type="common">Para rubber tree</name>
    <name type="synonym">Siphonia brasiliensis</name>
    <dbReference type="NCBI Taxonomy" id="3981"/>
    <lineage>
        <taxon>Eukaryota</taxon>
        <taxon>Viridiplantae</taxon>
        <taxon>Streptophyta</taxon>
        <taxon>Embryophyta</taxon>
        <taxon>Tracheophyta</taxon>
        <taxon>Spermatophyta</taxon>
        <taxon>Magnoliopsida</taxon>
        <taxon>eudicotyledons</taxon>
        <taxon>Gunneridae</taxon>
        <taxon>Pentapetalae</taxon>
        <taxon>rosids</taxon>
        <taxon>fabids</taxon>
        <taxon>Malpighiales</taxon>
        <taxon>Euphorbiaceae</taxon>
        <taxon>Crotonoideae</taxon>
        <taxon>Micrandreae</taxon>
        <taxon>Hevea</taxon>
    </lineage>
</organism>
<dbReference type="Proteomes" id="UP000467840">
    <property type="component" value="Chromosome 10"/>
</dbReference>
<evidence type="ECO:0000313" key="4">
    <source>
        <dbReference type="Proteomes" id="UP000467840"/>
    </source>
</evidence>
<protein>
    <recommendedName>
        <fullName evidence="2">Reverse transcriptase Ty1/copia-type domain-containing protein</fullName>
    </recommendedName>
</protein>
<name>A0A6A6N416_HEVBR</name>
<feature type="compositionally biased region" description="Polar residues" evidence="1">
    <location>
        <begin position="125"/>
        <end position="140"/>
    </location>
</feature>
<reference evidence="3 4" key="1">
    <citation type="journal article" date="2020" name="Mol. Plant">
        <title>The Chromosome-Based Rubber Tree Genome Provides New Insights into Spurge Genome Evolution and Rubber Biosynthesis.</title>
        <authorList>
            <person name="Liu J."/>
            <person name="Shi C."/>
            <person name="Shi C.C."/>
            <person name="Li W."/>
            <person name="Zhang Q.J."/>
            <person name="Zhang Y."/>
            <person name="Li K."/>
            <person name="Lu H.F."/>
            <person name="Shi C."/>
            <person name="Zhu S.T."/>
            <person name="Xiao Z.Y."/>
            <person name="Nan H."/>
            <person name="Yue Y."/>
            <person name="Zhu X.G."/>
            <person name="Wu Y."/>
            <person name="Hong X.N."/>
            <person name="Fan G.Y."/>
            <person name="Tong Y."/>
            <person name="Zhang D."/>
            <person name="Mao C.L."/>
            <person name="Liu Y.L."/>
            <person name="Hao S.J."/>
            <person name="Liu W.Q."/>
            <person name="Lv M.Q."/>
            <person name="Zhang H.B."/>
            <person name="Liu Y."/>
            <person name="Hu-Tang G.R."/>
            <person name="Wang J.P."/>
            <person name="Wang J.H."/>
            <person name="Sun Y.H."/>
            <person name="Ni S.B."/>
            <person name="Chen W.B."/>
            <person name="Zhang X.C."/>
            <person name="Jiao Y.N."/>
            <person name="Eichler E.E."/>
            <person name="Li G.H."/>
            <person name="Liu X."/>
            <person name="Gao L.Z."/>
        </authorList>
    </citation>
    <scope>NUCLEOTIDE SEQUENCE [LARGE SCALE GENOMIC DNA]</scope>
    <source>
        <strain evidence="4">cv. GT1</strain>
        <tissue evidence="3">Leaf</tissue>
    </source>
</reference>
<dbReference type="Pfam" id="PF07727">
    <property type="entry name" value="RVT_2"/>
    <property type="match status" value="1"/>
</dbReference>
<evidence type="ECO:0000313" key="3">
    <source>
        <dbReference type="EMBL" id="KAF2319338.1"/>
    </source>
</evidence>
<comment type="caution">
    <text evidence="3">The sequence shown here is derived from an EMBL/GenBank/DDBJ whole genome shotgun (WGS) entry which is preliminary data.</text>
</comment>
<dbReference type="InterPro" id="IPR013103">
    <property type="entry name" value="RVT_2"/>
</dbReference>
<proteinExistence type="predicted"/>
<sequence>MKGTKYVAQYPGEIRSFADELSLVGSSLGQAELIIKILSGLSPEFKEISAAICARDHPITYKELYDKLSAHENFLTHEALKKDAQTISVHHTQHGQQNSNSNRSFNGNNATFNNNRKNGGTNGGFSQNYNPHQYSQHNNRNFNVNSGWRNANNWSSQRVQCQLCDKYGHVAKVCRSCSHNALEAQANFTSRQTSPAPSWIMDTGASHHVTQNIQNLQAYSEYAGSDDIIIGDDGGGEYDGLHHILVQHDLWLDPQDTTVTTDVVQYSPPPPVDALSNVPTVPPVISNPSQDELSSLSQSQLGPPQHVSAPPFTSHEFTLALNVSPPATSSTEDVCQALSSRFSLKDLQPITYFLGIEVCNTDLGLTLTQTKYIIDLPQEFGMMESKSATTPLSSTTVLKLDDGSVATDATQYQRLLGALSPVIKCDNLGATYTTQNPVYHSRIKHVALDFHFIRDQVRDGSLIVEHVPSTMQLADTLTKIVPTKQFRDHLPKLGVQNFPPNLRRRIKEE</sequence>
<dbReference type="PANTHER" id="PTHR47481">
    <property type="match status" value="1"/>
</dbReference>
<evidence type="ECO:0000256" key="1">
    <source>
        <dbReference type="SAM" id="MobiDB-lite"/>
    </source>
</evidence>
<feature type="compositionally biased region" description="Polar residues" evidence="1">
    <location>
        <begin position="88"/>
        <end position="97"/>
    </location>
</feature>
<dbReference type="AlphaFoldDB" id="A0A6A6N416"/>
<accession>A0A6A6N416</accession>
<feature type="region of interest" description="Disordered" evidence="1">
    <location>
        <begin position="283"/>
        <end position="309"/>
    </location>
</feature>
<feature type="region of interest" description="Disordered" evidence="1">
    <location>
        <begin position="88"/>
        <end position="140"/>
    </location>
</feature>
<dbReference type="CDD" id="cd09272">
    <property type="entry name" value="RNase_HI_RT_Ty1"/>
    <property type="match status" value="1"/>
</dbReference>
<feature type="domain" description="Reverse transcriptase Ty1/copia-type" evidence="2">
    <location>
        <begin position="330"/>
        <end position="392"/>
    </location>
</feature>
<evidence type="ECO:0000259" key="2">
    <source>
        <dbReference type="Pfam" id="PF07727"/>
    </source>
</evidence>
<feature type="compositionally biased region" description="Low complexity" evidence="1">
    <location>
        <begin position="288"/>
        <end position="305"/>
    </location>
</feature>
<feature type="compositionally biased region" description="Low complexity" evidence="1">
    <location>
        <begin position="98"/>
        <end position="119"/>
    </location>
</feature>
<keyword evidence="4" id="KW-1185">Reference proteome</keyword>
<dbReference type="EMBL" id="JAAGAX010000003">
    <property type="protein sequence ID" value="KAF2319338.1"/>
    <property type="molecule type" value="Genomic_DNA"/>
</dbReference>
<gene>
    <name evidence="3" type="ORF">GH714_014886</name>
</gene>
<dbReference type="PANTHER" id="PTHR47481:SF21">
    <property type="entry name" value="BASIC-LEUCINE ZIPPER TRANSCRIPTION FACTOR Q-RELATED"/>
    <property type="match status" value="1"/>
</dbReference>